<protein>
    <submittedName>
        <fullName evidence="1">Uncharacterized protein</fullName>
    </submittedName>
</protein>
<dbReference type="EMBL" id="LZPO01055565">
    <property type="protein sequence ID" value="OBS71756.1"/>
    <property type="molecule type" value="Genomic_DNA"/>
</dbReference>
<reference evidence="1 2" key="1">
    <citation type="submission" date="2016-06" db="EMBL/GenBank/DDBJ databases">
        <title>The Draft Genome Sequence and Annotation of the Desert Woodrat Neotoma lepida.</title>
        <authorList>
            <person name="Campbell M."/>
            <person name="Oakeson K.F."/>
            <person name="Yandell M."/>
            <person name="Halpert J.R."/>
            <person name="Dearing D."/>
        </authorList>
    </citation>
    <scope>NUCLEOTIDE SEQUENCE [LARGE SCALE GENOMIC DNA]</scope>
    <source>
        <strain evidence="1">417</strain>
        <tissue evidence="1">Liver</tissue>
    </source>
</reference>
<sequence>MTWTWLRAGWAADLSMVLYKHMILIRTMNPEVESPYVIQSFDDNSIVRFWRRGCESSHHLHRKQAPSPIFYVTAIRKVQAGGRADGRPVK</sequence>
<gene>
    <name evidence="1" type="ORF">A6R68_13666</name>
</gene>
<dbReference type="Proteomes" id="UP000092124">
    <property type="component" value="Unassembled WGS sequence"/>
</dbReference>
<keyword evidence="2" id="KW-1185">Reference proteome</keyword>
<name>A0A1A6H050_NEOLE</name>
<evidence type="ECO:0000313" key="1">
    <source>
        <dbReference type="EMBL" id="OBS71756.1"/>
    </source>
</evidence>
<feature type="non-terminal residue" evidence="1">
    <location>
        <position position="90"/>
    </location>
</feature>
<proteinExistence type="predicted"/>
<comment type="caution">
    <text evidence="1">The sequence shown here is derived from an EMBL/GenBank/DDBJ whole genome shotgun (WGS) entry which is preliminary data.</text>
</comment>
<dbReference type="AlphaFoldDB" id="A0A1A6H050"/>
<organism evidence="1 2">
    <name type="scientific">Neotoma lepida</name>
    <name type="common">Desert woodrat</name>
    <dbReference type="NCBI Taxonomy" id="56216"/>
    <lineage>
        <taxon>Eukaryota</taxon>
        <taxon>Metazoa</taxon>
        <taxon>Chordata</taxon>
        <taxon>Craniata</taxon>
        <taxon>Vertebrata</taxon>
        <taxon>Euteleostomi</taxon>
        <taxon>Mammalia</taxon>
        <taxon>Eutheria</taxon>
        <taxon>Euarchontoglires</taxon>
        <taxon>Glires</taxon>
        <taxon>Rodentia</taxon>
        <taxon>Myomorpha</taxon>
        <taxon>Muroidea</taxon>
        <taxon>Cricetidae</taxon>
        <taxon>Neotominae</taxon>
        <taxon>Neotoma</taxon>
    </lineage>
</organism>
<accession>A0A1A6H050</accession>
<evidence type="ECO:0000313" key="2">
    <source>
        <dbReference type="Proteomes" id="UP000092124"/>
    </source>
</evidence>